<feature type="transmembrane region" description="Helical" evidence="2">
    <location>
        <begin position="114"/>
        <end position="132"/>
    </location>
</feature>
<keyword evidence="2" id="KW-1133">Transmembrane helix</keyword>
<dbReference type="Pfam" id="PF13559">
    <property type="entry name" value="DUF4129"/>
    <property type="match status" value="1"/>
</dbReference>
<evidence type="ECO:0000256" key="1">
    <source>
        <dbReference type="SAM" id="MobiDB-lite"/>
    </source>
</evidence>
<dbReference type="SUPFAM" id="SSF54001">
    <property type="entry name" value="Cysteine proteinases"/>
    <property type="match status" value="1"/>
</dbReference>
<evidence type="ECO:0000313" key="5">
    <source>
        <dbReference type="Proteomes" id="UP001339962"/>
    </source>
</evidence>
<dbReference type="AlphaFoldDB" id="A0ABD5IY41"/>
<dbReference type="Pfam" id="PF01841">
    <property type="entry name" value="Transglut_core"/>
    <property type="match status" value="1"/>
</dbReference>
<feature type="transmembrane region" description="Helical" evidence="2">
    <location>
        <begin position="191"/>
        <end position="209"/>
    </location>
</feature>
<dbReference type="Proteomes" id="UP001339962">
    <property type="component" value="Unassembled WGS sequence"/>
</dbReference>
<dbReference type="PANTHER" id="PTHR42736:SF1">
    <property type="entry name" value="PROTEIN-GLUTAMINE GAMMA-GLUTAMYLTRANSFERASE"/>
    <property type="match status" value="1"/>
</dbReference>
<feature type="domain" description="Transglutaminase-like" evidence="3">
    <location>
        <begin position="462"/>
        <end position="537"/>
    </location>
</feature>
<evidence type="ECO:0000313" key="4">
    <source>
        <dbReference type="EMBL" id="MED5052753.1"/>
    </source>
</evidence>
<protein>
    <submittedName>
        <fullName evidence="4">TransglutaminaseTgpA domain-containing protein</fullName>
    </submittedName>
</protein>
<feature type="region of interest" description="Disordered" evidence="1">
    <location>
        <begin position="550"/>
        <end position="569"/>
    </location>
</feature>
<proteinExistence type="predicted"/>
<feature type="transmembrane region" description="Helical" evidence="2">
    <location>
        <begin position="162"/>
        <end position="179"/>
    </location>
</feature>
<dbReference type="PANTHER" id="PTHR42736">
    <property type="entry name" value="PROTEIN-GLUTAMINE GAMMA-GLUTAMYLTRANSFERASE"/>
    <property type="match status" value="1"/>
</dbReference>
<dbReference type="Pfam" id="PF11992">
    <property type="entry name" value="TgpA_N"/>
    <property type="match status" value="1"/>
</dbReference>
<gene>
    <name evidence="4" type="ORF">P9850_13135</name>
</gene>
<organism evidence="4 5">
    <name type="scientific">Anoxybacteroides rupiense</name>
    <dbReference type="NCBI Taxonomy" id="311460"/>
    <lineage>
        <taxon>Bacteria</taxon>
        <taxon>Bacillati</taxon>
        <taxon>Bacillota</taxon>
        <taxon>Bacilli</taxon>
        <taxon>Bacillales</taxon>
        <taxon>Anoxybacillaceae</taxon>
        <taxon>Anoxybacteroides</taxon>
    </lineage>
</organism>
<feature type="transmembrane region" description="Helical" evidence="2">
    <location>
        <begin position="65"/>
        <end position="86"/>
    </location>
</feature>
<dbReference type="Gene3D" id="3.10.620.30">
    <property type="match status" value="1"/>
</dbReference>
<sequence>MEQSRIKTFAYYLFAFWLLWEWLAPLTVVSDTKNIQVFIVFVAFYFLLELLRVPLWLSVCLKIGYLFYALNDLFFHAPFLSFQWLFMFGEEAVYHLSLIRHFQWEDMTDRFRTFLFFLMLWMMCYLVQYWLVKQKRIWLFLVMTFIYVAVLDTFTPFSGTGAIVRLVGAGFFLLSWLHYERLPAAKQPAKWLVMGAVAVGAALLCGYAGPKLAPQWPDPVAFIKSYAAEDREQDPNQFAVKKIGYGNNDSQLGGPFIADNTVVFTAEDEETHYWRVETKDIYTGKGWNISDSVQVKTFEQENNVHQWFENSVEKKQLAAHVRMVQPASYLVYPEGLKTIHASKDIVFRMEAANEKIYPTDRESYLVPLQEYELTYEYPTFSIEKLKVSPPVTDEQILKRYTQLPDHLPKRVQELAQQITKQAATTYEKVKAIEQYFHLNGFAYETKDVAVPSRNQDYVDQFLFETKKGYCDNFSTAMIVLLRSIDIPARWVKGYTSGQWVDETDDGKDLYRVTNNNAHSWVEVYFSRIGWVPFEPTQGFNNPYEFTEAESAVESTPVPEQQQTQTAPNRTRLEEQLQQDRLSSSPQQNQERLLSIVNWKSVLSLTVSLMVLTILLYGTRRKWWPYITLLQFKYRHGGDTFVKAYDALLRHLKSCGLKRKEGQTLRQYAAYIDNWFGTNEMSQLTQLYERVIYKNEIVDQQWEEVKELWENLIKRIAS</sequence>
<feature type="transmembrane region" description="Helical" evidence="2">
    <location>
        <begin position="137"/>
        <end position="156"/>
    </location>
</feature>
<keyword evidence="2" id="KW-0472">Membrane</keyword>
<feature type="compositionally biased region" description="Polar residues" evidence="1">
    <location>
        <begin position="557"/>
        <end position="568"/>
    </location>
</feature>
<feature type="transmembrane region" description="Helical" evidence="2">
    <location>
        <begin position="9"/>
        <end position="29"/>
    </location>
</feature>
<dbReference type="InterPro" id="IPR038765">
    <property type="entry name" value="Papain-like_cys_pep_sf"/>
</dbReference>
<evidence type="ECO:0000259" key="3">
    <source>
        <dbReference type="SMART" id="SM00460"/>
    </source>
</evidence>
<keyword evidence="2" id="KW-0812">Transmembrane</keyword>
<accession>A0ABD5IY41</accession>
<dbReference type="InterPro" id="IPR002931">
    <property type="entry name" value="Transglutaminase-like"/>
</dbReference>
<dbReference type="InterPro" id="IPR052901">
    <property type="entry name" value="Bact_TGase-like"/>
</dbReference>
<dbReference type="RefSeq" id="WP_328219017.1">
    <property type="nucleotide sequence ID" value="NZ_JARTLI010000034.1"/>
</dbReference>
<dbReference type="InterPro" id="IPR025403">
    <property type="entry name" value="TgpA-like_C"/>
</dbReference>
<dbReference type="EMBL" id="JARTLI010000034">
    <property type="protein sequence ID" value="MED5052753.1"/>
    <property type="molecule type" value="Genomic_DNA"/>
</dbReference>
<name>A0ABD5IY41_9BACL</name>
<dbReference type="InterPro" id="IPR021878">
    <property type="entry name" value="TgpA_N"/>
</dbReference>
<dbReference type="SMART" id="SM00460">
    <property type="entry name" value="TGc"/>
    <property type="match status" value="1"/>
</dbReference>
<comment type="caution">
    <text evidence="4">The sequence shown here is derived from an EMBL/GenBank/DDBJ whole genome shotgun (WGS) entry which is preliminary data.</text>
</comment>
<reference evidence="4 5" key="1">
    <citation type="submission" date="2023-03" db="EMBL/GenBank/DDBJ databases">
        <title>Bacillus Genome Sequencing.</title>
        <authorList>
            <person name="Dunlap C."/>
        </authorList>
    </citation>
    <scope>NUCLEOTIDE SEQUENCE [LARGE SCALE GENOMIC DNA]</scope>
    <source>
        <strain evidence="4 5">NRS-38</strain>
    </source>
</reference>
<feature type="transmembrane region" description="Helical" evidence="2">
    <location>
        <begin position="35"/>
        <end position="53"/>
    </location>
</feature>
<evidence type="ECO:0000256" key="2">
    <source>
        <dbReference type="SAM" id="Phobius"/>
    </source>
</evidence>